<evidence type="ECO:0000313" key="5">
    <source>
        <dbReference type="Proteomes" id="UP000527355"/>
    </source>
</evidence>
<proteinExistence type="predicted"/>
<keyword evidence="5" id="KW-1185">Reference proteome</keyword>
<protein>
    <submittedName>
        <fullName evidence="4">PBX homeobox interacting protein 1</fullName>
    </submittedName>
</protein>
<reference evidence="4 5" key="1">
    <citation type="journal article" date="2020" name="Nature">
        <title>Six reference-quality genomes reveal evolution of bat adaptations.</title>
        <authorList>
            <person name="Jebb D."/>
            <person name="Huang Z."/>
            <person name="Pippel M."/>
            <person name="Hughes G.M."/>
            <person name="Lavrichenko K."/>
            <person name="Devanna P."/>
            <person name="Winkler S."/>
            <person name="Jermiin L.S."/>
            <person name="Skirmuntt E.C."/>
            <person name="Katzourakis A."/>
            <person name="Burkitt-Gray L."/>
            <person name="Ray D.A."/>
            <person name="Sullivan K.A.M."/>
            <person name="Roscito J.G."/>
            <person name="Kirilenko B.M."/>
            <person name="Davalos L.M."/>
            <person name="Corthals A.P."/>
            <person name="Power M.L."/>
            <person name="Jones G."/>
            <person name="Ransome R.D."/>
            <person name="Dechmann D.K.N."/>
            <person name="Locatelli A.G."/>
            <person name="Puechmaille S.J."/>
            <person name="Fedrigo O."/>
            <person name="Jarvis E.D."/>
            <person name="Hiller M."/>
            <person name="Vernes S.C."/>
            <person name="Myers E.W."/>
            <person name="Teeling E.C."/>
        </authorList>
    </citation>
    <scope>NUCLEOTIDE SEQUENCE [LARGE SCALE GENOMIC DNA]</scope>
    <source>
        <strain evidence="4">MMyoMyo1</strain>
        <tissue evidence="4">Flight muscle</tissue>
    </source>
</reference>
<evidence type="ECO:0000256" key="1">
    <source>
        <dbReference type="ARBA" id="ARBA00023054"/>
    </source>
</evidence>
<sequence>MASCPDSDNSWVLAGSESLPVETLGPGSKVDPEPQRAPPAPWSPSQEDGEELAGTLDGEETLAQSESAPSGPMPPEDTETQGVLEGDGHDTELPGSGDTVVREDVEEPPVVADLGPDTQDLDKLAKENQDIRLLQAQLQAQKEELQGLMHRPKVLEAENAQLRGALQHGEASQRALESELQQLRARLQGLEAACVRGADGVCLSWGRGPQGGKVTKEPGAQGQEPAAGFLEQKERLEAEAQALRQELERQQRLLGSVQRDLEQSLRDAGQGDAAHAGLAELGHRLARELQGLGSWGPHPRVPGNSSEAGSQEPHFQSPRERGGKEKRRGGHGDRQPEHWKPRKDEFGWERKKSWAGKEDGEPAGRWKEGKPRAEERGKDGKRQGPKEPPRKNGSPHSSGERQKHPQWKEGAKDQHDPLPPWAELSRHKYRAPQGCSGVHECARQEGLAFFGMELAPVRQQELASLLRTYLARLPWAGQLTTELPLSPAYFGEDGIFRHDRLRFRDFVDALEDSLEEVAVRQTGDDDEVDDFEDFIFSHFFGDKALKKRSGKKDKHPQSPRPMGPREEHSHRRRG</sequence>
<evidence type="ECO:0000313" key="4">
    <source>
        <dbReference type="EMBL" id="KAF6291283.1"/>
    </source>
</evidence>
<feature type="compositionally biased region" description="Polar residues" evidence="3">
    <location>
        <begin position="1"/>
        <end position="10"/>
    </location>
</feature>
<feature type="coiled-coil region" evidence="2">
    <location>
        <begin position="121"/>
        <end position="193"/>
    </location>
</feature>
<dbReference type="GO" id="GO:0003677">
    <property type="term" value="F:DNA binding"/>
    <property type="evidence" value="ECO:0007669"/>
    <property type="project" value="UniProtKB-KW"/>
</dbReference>
<feature type="compositionally biased region" description="Basic and acidic residues" evidence="3">
    <location>
        <begin position="563"/>
        <end position="574"/>
    </location>
</feature>
<evidence type="ECO:0000256" key="3">
    <source>
        <dbReference type="SAM" id="MobiDB-lite"/>
    </source>
</evidence>
<feature type="compositionally biased region" description="Basic and acidic residues" evidence="3">
    <location>
        <begin position="398"/>
        <end position="416"/>
    </location>
</feature>
<dbReference type="GO" id="GO:0016020">
    <property type="term" value="C:membrane"/>
    <property type="evidence" value="ECO:0007669"/>
    <property type="project" value="TreeGrafter"/>
</dbReference>
<comment type="caution">
    <text evidence="4">The sequence shown here is derived from an EMBL/GenBank/DDBJ whole genome shotgun (WGS) entry which is preliminary data.</text>
</comment>
<dbReference type="EMBL" id="JABWUV010000018">
    <property type="protein sequence ID" value="KAF6291283.1"/>
    <property type="molecule type" value="Genomic_DNA"/>
</dbReference>
<dbReference type="PANTHER" id="PTHR28638:SF1">
    <property type="entry name" value="PRE-B-CELL LEUKEMIA TRANSCRIPTION FACTOR-INTERACTING PROTEIN 1"/>
    <property type="match status" value="1"/>
</dbReference>
<keyword evidence="4" id="KW-0238">DNA-binding</keyword>
<organism evidence="4 5">
    <name type="scientific">Myotis myotis</name>
    <name type="common">Greater mouse-eared bat</name>
    <name type="synonym">Vespertilio myotis</name>
    <dbReference type="NCBI Taxonomy" id="51298"/>
    <lineage>
        <taxon>Eukaryota</taxon>
        <taxon>Metazoa</taxon>
        <taxon>Chordata</taxon>
        <taxon>Craniata</taxon>
        <taxon>Vertebrata</taxon>
        <taxon>Euteleostomi</taxon>
        <taxon>Mammalia</taxon>
        <taxon>Eutheria</taxon>
        <taxon>Laurasiatheria</taxon>
        <taxon>Chiroptera</taxon>
        <taxon>Yangochiroptera</taxon>
        <taxon>Vespertilionidae</taxon>
        <taxon>Myotis</taxon>
    </lineage>
</organism>
<accession>A0A7J7SSU2</accession>
<keyword evidence="1 2" id="KW-0175">Coiled coil</keyword>
<dbReference type="AlphaFoldDB" id="A0A7J7SSU2"/>
<feature type="region of interest" description="Disordered" evidence="3">
    <location>
        <begin position="546"/>
        <end position="574"/>
    </location>
</feature>
<dbReference type="InterPro" id="IPR051990">
    <property type="entry name" value="CCPG1/PBIP1"/>
</dbReference>
<keyword evidence="4" id="KW-0371">Homeobox</keyword>
<dbReference type="VEuPathDB" id="HostDB:GeneID_118673099"/>
<name>A0A7J7SSU2_MYOMY</name>
<feature type="compositionally biased region" description="Basic and acidic residues" evidence="3">
    <location>
        <begin position="330"/>
        <end position="390"/>
    </location>
</feature>
<dbReference type="PANTHER" id="PTHR28638">
    <property type="entry name" value="CELL CYCLE PROGRESSION PROTEIN 1"/>
    <property type="match status" value="1"/>
</dbReference>
<feature type="region of interest" description="Disordered" evidence="3">
    <location>
        <begin position="289"/>
        <end position="421"/>
    </location>
</feature>
<feature type="region of interest" description="Disordered" evidence="3">
    <location>
        <begin position="1"/>
        <end position="119"/>
    </location>
</feature>
<evidence type="ECO:0000256" key="2">
    <source>
        <dbReference type="SAM" id="Coils"/>
    </source>
</evidence>
<dbReference type="Proteomes" id="UP000527355">
    <property type="component" value="Unassembled WGS sequence"/>
</dbReference>
<gene>
    <name evidence="4" type="ORF">mMyoMyo1_014833</name>
</gene>
<feature type="coiled-coil region" evidence="2">
    <location>
        <begin position="226"/>
        <end position="260"/>
    </location>
</feature>